<keyword evidence="4 6" id="KW-0238">DNA-binding</keyword>
<dbReference type="InterPro" id="IPR001207">
    <property type="entry name" value="Transposase_mutator"/>
</dbReference>
<evidence type="ECO:0000256" key="3">
    <source>
        <dbReference type="ARBA" id="ARBA00022578"/>
    </source>
</evidence>
<dbReference type="GO" id="GO:0004803">
    <property type="term" value="F:transposase activity"/>
    <property type="evidence" value="ECO:0007669"/>
    <property type="project" value="UniProtKB-UniRule"/>
</dbReference>
<evidence type="ECO:0000256" key="7">
    <source>
        <dbReference type="SAM" id="MobiDB-lite"/>
    </source>
</evidence>
<accession>A0A494YR27</accession>
<dbReference type="Proteomes" id="UP000281813">
    <property type="component" value="Unassembled WGS sequence"/>
</dbReference>
<evidence type="ECO:0000256" key="1">
    <source>
        <dbReference type="ARBA" id="ARBA00002190"/>
    </source>
</evidence>
<evidence type="ECO:0000256" key="2">
    <source>
        <dbReference type="ARBA" id="ARBA00010961"/>
    </source>
</evidence>
<dbReference type="NCBIfam" id="NF033543">
    <property type="entry name" value="transpos_IS256"/>
    <property type="match status" value="1"/>
</dbReference>
<dbReference type="AlphaFoldDB" id="A0A494YR27"/>
<keyword evidence="3 6" id="KW-0815">Transposition</keyword>
<dbReference type="OrthoDB" id="9779930at2"/>
<gene>
    <name evidence="8" type="ORF">D8M05_19965</name>
</gene>
<evidence type="ECO:0000256" key="5">
    <source>
        <dbReference type="ARBA" id="ARBA00023172"/>
    </source>
</evidence>
<feature type="region of interest" description="Disordered" evidence="7">
    <location>
        <begin position="62"/>
        <end position="86"/>
    </location>
</feature>
<sequence>MKLYEWEVILLAKSKRDTKSAELAKQILENYQPESVEDMQDALKDIFGPMFEAMLKGEMNNHLGYESNDKDEKETENRRNGYGNKKIKTSTGELDIKVPRDRDGSFDPQLVPKRKKDVSAIEDKVISMYARGMSQRDISSTIEDIYGFSVSHEMISDITDNVLPELEEWQARPLNNCYAFVFVDCMYTTIRNQYETKKYAVYTILGYTLEGEKEILGLWLNETESKHKWMQIFDEIKARGVEDIFFISMDGVSGLEEGAHAIFPDVIVQRCMVHLIRNSIKYVPSKDYKAFTKALKKVYGAPSLKACQSAFDSFQQQWAAYPGAIDVWTRNFQHVEQLYDYGSAIRKVMYTTNAVESIHSSFRKVTKKGAFPNENALLKVLFLRIKELETKWKGGHFQNWAMVMNQLLLHDNLKERVLKYLE</sequence>
<comment type="function">
    <text evidence="1 6">Required for the transposition of the insertion element.</text>
</comment>
<keyword evidence="6" id="KW-0814">Transposable element</keyword>
<keyword evidence="5 6" id="KW-0233">DNA recombination</keyword>
<feature type="compositionally biased region" description="Basic and acidic residues" evidence="7">
    <location>
        <begin position="67"/>
        <end position="79"/>
    </location>
</feature>
<keyword evidence="9" id="KW-1185">Reference proteome</keyword>
<protein>
    <recommendedName>
        <fullName evidence="6">Mutator family transposase</fullName>
    </recommendedName>
</protein>
<dbReference type="GO" id="GO:0006313">
    <property type="term" value="P:DNA transposition"/>
    <property type="evidence" value="ECO:0007669"/>
    <property type="project" value="UniProtKB-UniRule"/>
</dbReference>
<reference evidence="8 9" key="1">
    <citation type="journal article" date="2015" name="Antonie Van Leeuwenhoek">
        <title>Oceanobacillus bengalensis sp. nov., a bacterium isolated from seawater of the Bay of Bengal.</title>
        <authorList>
            <person name="Yongchang O."/>
            <person name="Xiang W."/>
            <person name="Wang G."/>
        </authorList>
    </citation>
    <scope>NUCLEOTIDE SEQUENCE [LARGE SCALE GENOMIC DNA]</scope>
    <source>
        <strain evidence="8 9">MCCC 1K00260</strain>
    </source>
</reference>
<evidence type="ECO:0000313" key="8">
    <source>
        <dbReference type="EMBL" id="RKQ11085.1"/>
    </source>
</evidence>
<dbReference type="PANTHER" id="PTHR33217:SF8">
    <property type="entry name" value="MUTATOR FAMILY TRANSPOSASE"/>
    <property type="match status" value="1"/>
</dbReference>
<comment type="similarity">
    <text evidence="2 6">Belongs to the transposase mutator family.</text>
</comment>
<proteinExistence type="inferred from homology"/>
<dbReference type="EMBL" id="RBZO01000080">
    <property type="protein sequence ID" value="RKQ11085.1"/>
    <property type="molecule type" value="Genomic_DNA"/>
</dbReference>
<dbReference type="GO" id="GO:0003677">
    <property type="term" value="F:DNA binding"/>
    <property type="evidence" value="ECO:0007669"/>
    <property type="project" value="UniProtKB-UniRule"/>
</dbReference>
<dbReference type="Pfam" id="PF00872">
    <property type="entry name" value="Transposase_mut"/>
    <property type="match status" value="1"/>
</dbReference>
<evidence type="ECO:0000256" key="6">
    <source>
        <dbReference type="RuleBase" id="RU365089"/>
    </source>
</evidence>
<dbReference type="PANTHER" id="PTHR33217">
    <property type="entry name" value="TRANSPOSASE FOR INSERTION SEQUENCE ELEMENT IS1081"/>
    <property type="match status" value="1"/>
</dbReference>
<organism evidence="8 9">
    <name type="scientific">Oceanobacillus bengalensis</name>
    <dbReference type="NCBI Taxonomy" id="1435466"/>
    <lineage>
        <taxon>Bacteria</taxon>
        <taxon>Bacillati</taxon>
        <taxon>Bacillota</taxon>
        <taxon>Bacilli</taxon>
        <taxon>Bacillales</taxon>
        <taxon>Bacillaceae</taxon>
        <taxon>Oceanobacillus</taxon>
    </lineage>
</organism>
<name>A0A494YR27_9BACI</name>
<comment type="caution">
    <text evidence="8">The sequence shown here is derived from an EMBL/GenBank/DDBJ whole genome shotgun (WGS) entry which is preliminary data.</text>
</comment>
<evidence type="ECO:0000256" key="4">
    <source>
        <dbReference type="ARBA" id="ARBA00023125"/>
    </source>
</evidence>
<evidence type="ECO:0000313" key="9">
    <source>
        <dbReference type="Proteomes" id="UP000281813"/>
    </source>
</evidence>